<dbReference type="AlphaFoldDB" id="A0A3L6SQX9"/>
<accession>A0A3L6SQX9</accession>
<protein>
    <submittedName>
        <fullName evidence="1">Uncharacterized protein</fullName>
    </submittedName>
</protein>
<gene>
    <name evidence="1" type="ORF">C2845_PM07G01760</name>
</gene>
<dbReference type="Proteomes" id="UP000275267">
    <property type="component" value="Unassembled WGS sequence"/>
</dbReference>
<keyword evidence="2" id="KW-1185">Reference proteome</keyword>
<organism evidence="1 2">
    <name type="scientific">Panicum miliaceum</name>
    <name type="common">Proso millet</name>
    <name type="synonym">Broomcorn millet</name>
    <dbReference type="NCBI Taxonomy" id="4540"/>
    <lineage>
        <taxon>Eukaryota</taxon>
        <taxon>Viridiplantae</taxon>
        <taxon>Streptophyta</taxon>
        <taxon>Embryophyta</taxon>
        <taxon>Tracheophyta</taxon>
        <taxon>Spermatophyta</taxon>
        <taxon>Magnoliopsida</taxon>
        <taxon>Liliopsida</taxon>
        <taxon>Poales</taxon>
        <taxon>Poaceae</taxon>
        <taxon>PACMAD clade</taxon>
        <taxon>Panicoideae</taxon>
        <taxon>Panicodae</taxon>
        <taxon>Paniceae</taxon>
        <taxon>Panicinae</taxon>
        <taxon>Panicum</taxon>
        <taxon>Panicum sect. Panicum</taxon>
    </lineage>
</organism>
<proteinExistence type="predicted"/>
<sequence length="83" mass="9702">MKTKLIVVIHVEWAQKGAYLSFVTPKCDNTFLRHMDDIPIYYYFSNFRIRSNCRRLLHKSIVCDLVSAPMLEFSCTCQDVHGS</sequence>
<reference evidence="2" key="1">
    <citation type="journal article" date="2019" name="Nat. Commun.">
        <title>The genome of broomcorn millet.</title>
        <authorList>
            <person name="Zou C."/>
            <person name="Miki D."/>
            <person name="Li D."/>
            <person name="Tang Q."/>
            <person name="Xiao L."/>
            <person name="Rajput S."/>
            <person name="Deng P."/>
            <person name="Jia W."/>
            <person name="Huang R."/>
            <person name="Zhang M."/>
            <person name="Sun Y."/>
            <person name="Hu J."/>
            <person name="Fu X."/>
            <person name="Schnable P.S."/>
            <person name="Li F."/>
            <person name="Zhang H."/>
            <person name="Feng B."/>
            <person name="Zhu X."/>
            <person name="Liu R."/>
            <person name="Schnable J.C."/>
            <person name="Zhu J.-K."/>
            <person name="Zhang H."/>
        </authorList>
    </citation>
    <scope>NUCLEOTIDE SEQUENCE [LARGE SCALE GENOMIC DNA]</scope>
</reference>
<evidence type="ECO:0000313" key="2">
    <source>
        <dbReference type="Proteomes" id="UP000275267"/>
    </source>
</evidence>
<evidence type="ECO:0000313" key="1">
    <source>
        <dbReference type="EMBL" id="RLN25056.1"/>
    </source>
</evidence>
<name>A0A3L6SQX9_PANMI</name>
<comment type="caution">
    <text evidence="1">The sequence shown here is derived from an EMBL/GenBank/DDBJ whole genome shotgun (WGS) entry which is preliminary data.</text>
</comment>
<dbReference type="EMBL" id="PQIB02000004">
    <property type="protein sequence ID" value="RLN25056.1"/>
    <property type="molecule type" value="Genomic_DNA"/>
</dbReference>